<dbReference type="PROSITE" id="PS51340">
    <property type="entry name" value="MOSC"/>
    <property type="match status" value="1"/>
</dbReference>
<gene>
    <name evidence="2" type="ORF">ENW55_07765</name>
</gene>
<dbReference type="Pfam" id="PF03473">
    <property type="entry name" value="MOSC"/>
    <property type="match status" value="1"/>
</dbReference>
<sequence>MNGKDELTAIVLSVNVSKVKGVKKVPQGEIVLVENHGVLGDAHAGDWHRQVSMLSKSSIDKARSWGIDVSFGDFAENITIDGVDVWKLPIGTKVYINDAILEVTQIGKECHDRCAVAKMVGKCVMPIEGIFLKVLKGGTVKPNDKVVFVLPR</sequence>
<comment type="caution">
    <text evidence="2">The sequence shown here is derived from an EMBL/GenBank/DDBJ whole genome shotgun (WGS) entry which is preliminary data.</text>
</comment>
<accession>A0A832I7S2</accession>
<dbReference type="AlphaFoldDB" id="A0A832I7S2"/>
<reference evidence="2" key="1">
    <citation type="journal article" date="2020" name="mSystems">
        <title>Genome- and Community-Level Interaction Insights into Carbon Utilization and Element Cycling Functions of Hydrothermarchaeota in Hydrothermal Sediment.</title>
        <authorList>
            <person name="Zhou Z."/>
            <person name="Liu Y."/>
            <person name="Xu W."/>
            <person name="Pan J."/>
            <person name="Luo Z.H."/>
            <person name="Li M."/>
        </authorList>
    </citation>
    <scope>NUCLEOTIDE SEQUENCE [LARGE SCALE GENOMIC DNA]</scope>
    <source>
        <strain evidence="2">SpSt-86</strain>
    </source>
</reference>
<dbReference type="GO" id="GO:0030151">
    <property type="term" value="F:molybdenum ion binding"/>
    <property type="evidence" value="ECO:0007669"/>
    <property type="project" value="InterPro"/>
</dbReference>
<dbReference type="GO" id="GO:0030170">
    <property type="term" value="F:pyridoxal phosphate binding"/>
    <property type="evidence" value="ECO:0007669"/>
    <property type="project" value="InterPro"/>
</dbReference>
<dbReference type="Gene3D" id="2.40.33.20">
    <property type="entry name" value="PK beta-barrel domain-like"/>
    <property type="match status" value="1"/>
</dbReference>
<dbReference type="InterPro" id="IPR011037">
    <property type="entry name" value="Pyrv_Knase-like_insert_dom_sf"/>
</dbReference>
<dbReference type="PANTHER" id="PTHR36930">
    <property type="entry name" value="METAL-SULFUR CLUSTER BIOSYNTHESIS PROTEINS YUAD-RELATED"/>
    <property type="match status" value="1"/>
</dbReference>
<dbReference type="InterPro" id="IPR052716">
    <property type="entry name" value="MOSC_domain"/>
</dbReference>
<proteinExistence type="predicted"/>
<dbReference type="GO" id="GO:0003824">
    <property type="term" value="F:catalytic activity"/>
    <property type="evidence" value="ECO:0007669"/>
    <property type="project" value="InterPro"/>
</dbReference>
<dbReference type="EMBL" id="DTKQ01000052">
    <property type="protein sequence ID" value="HGZ79865.1"/>
    <property type="molecule type" value="Genomic_DNA"/>
</dbReference>
<name>A0A832I7S2_9THEM</name>
<dbReference type="SUPFAM" id="SSF50800">
    <property type="entry name" value="PK beta-barrel domain-like"/>
    <property type="match status" value="1"/>
</dbReference>
<feature type="domain" description="MOSC" evidence="1">
    <location>
        <begin position="25"/>
        <end position="149"/>
    </location>
</feature>
<dbReference type="InterPro" id="IPR005302">
    <property type="entry name" value="MoCF_Sase_C"/>
</dbReference>
<protein>
    <submittedName>
        <fullName evidence="2">MOSC domain-containing protein</fullName>
    </submittedName>
</protein>
<organism evidence="2">
    <name type="scientific">Pseudothermotoga hypogea</name>
    <dbReference type="NCBI Taxonomy" id="57487"/>
    <lineage>
        <taxon>Bacteria</taxon>
        <taxon>Thermotogati</taxon>
        <taxon>Thermotogota</taxon>
        <taxon>Thermotogae</taxon>
        <taxon>Thermotogales</taxon>
        <taxon>Thermotogaceae</taxon>
        <taxon>Pseudothermotoga</taxon>
    </lineage>
</organism>
<evidence type="ECO:0000313" key="2">
    <source>
        <dbReference type="EMBL" id="HGZ79865.1"/>
    </source>
</evidence>
<evidence type="ECO:0000259" key="1">
    <source>
        <dbReference type="PROSITE" id="PS51340"/>
    </source>
</evidence>
<dbReference type="PANTHER" id="PTHR36930:SF1">
    <property type="entry name" value="MOSC DOMAIN-CONTAINING PROTEIN"/>
    <property type="match status" value="1"/>
</dbReference>